<evidence type="ECO:0000313" key="3">
    <source>
        <dbReference type="Proteomes" id="UP000595074"/>
    </source>
</evidence>
<keyword evidence="3" id="KW-1185">Reference proteome</keyword>
<keyword evidence="1" id="KW-0732">Signal</keyword>
<name>A0A7M1S4A0_9BACT</name>
<dbReference type="KEGG" id="sinu:IMZ28_10430"/>
<dbReference type="EMBL" id="CP063164">
    <property type="protein sequence ID" value="QOR61821.1"/>
    <property type="molecule type" value="Genomic_DNA"/>
</dbReference>
<organism evidence="2 3">
    <name type="scientific">Sulfurovum indicum</name>
    <dbReference type="NCBI Taxonomy" id="2779528"/>
    <lineage>
        <taxon>Bacteria</taxon>
        <taxon>Pseudomonadati</taxon>
        <taxon>Campylobacterota</taxon>
        <taxon>Epsilonproteobacteria</taxon>
        <taxon>Campylobacterales</taxon>
        <taxon>Sulfurovaceae</taxon>
        <taxon>Sulfurovum</taxon>
    </lineage>
</organism>
<evidence type="ECO:0000256" key="1">
    <source>
        <dbReference type="SAM" id="SignalP"/>
    </source>
</evidence>
<proteinExistence type="predicted"/>
<gene>
    <name evidence="2" type="ORF">IMZ28_10430</name>
</gene>
<feature type="chain" id="PRO_5029627886" evidence="1">
    <location>
        <begin position="18"/>
        <end position="324"/>
    </location>
</feature>
<sequence length="324" mass="35628">MKKAVCLSLLAGTLAYAHHGVASLGVAGLEGPGAPLETTSSATLPEGKFLVYTRAEYISYTLDTPQIDGEMEKHEYFTYALGYGVTSYFDAYVFIPYFTKEEEGSVGTSGFHDIKFAGVLGFKYDDGLMLTPDNESLDDMEDWHFTTSFNVSIPTGDKAVKKPDGTLYDYGMQLSFGAPSFMVGLSATKWFGGDTTLVFDTSYNTFFKSSYSDGGTMKFGDEIRANSALSYKFYSNMQKKLRVDGTVEANFLHLGRDRENGVDQTATGGDILYTTVGLRLFYESVSATVGVKVPVWKDLNEEALQQGAEGNERTRLIFTFSSLF</sequence>
<dbReference type="AlphaFoldDB" id="A0A7M1S4A0"/>
<protein>
    <submittedName>
        <fullName evidence="2">Transporter</fullName>
    </submittedName>
</protein>
<reference evidence="2 3" key="1">
    <citation type="submission" date="2020-10" db="EMBL/GenBank/DDBJ databases">
        <title>The genome of sulfurovum sp.</title>
        <authorList>
            <person name="Xie S."/>
            <person name="Shao Z."/>
            <person name="Jiang L."/>
        </authorList>
    </citation>
    <scope>NUCLEOTIDE SEQUENCE [LARGE SCALE GENOMIC DNA]</scope>
    <source>
        <strain evidence="2 3">ST-419</strain>
    </source>
</reference>
<evidence type="ECO:0000313" key="2">
    <source>
        <dbReference type="EMBL" id="QOR61821.1"/>
    </source>
</evidence>
<dbReference type="RefSeq" id="WP_197548530.1">
    <property type="nucleotide sequence ID" value="NZ_CP063164.1"/>
</dbReference>
<dbReference type="Proteomes" id="UP000595074">
    <property type="component" value="Chromosome"/>
</dbReference>
<feature type="signal peptide" evidence="1">
    <location>
        <begin position="1"/>
        <end position="17"/>
    </location>
</feature>
<accession>A0A7M1S4A0</accession>